<proteinExistence type="inferred from homology"/>
<comment type="cofactor">
    <cofactor evidence="1">
        <name>Mg(2+)</name>
        <dbReference type="ChEBI" id="CHEBI:18420"/>
    </cofactor>
</comment>
<evidence type="ECO:0000256" key="2">
    <source>
        <dbReference type="ARBA" id="ARBA00006706"/>
    </source>
</evidence>
<dbReference type="CDD" id="cd00685">
    <property type="entry name" value="Trans_IPPS_HT"/>
    <property type="match status" value="1"/>
</dbReference>
<dbReference type="PANTHER" id="PTHR12001:SF69">
    <property type="entry name" value="ALL TRANS-POLYPRENYL-DIPHOSPHATE SYNTHASE PDSS1"/>
    <property type="match status" value="1"/>
</dbReference>
<evidence type="ECO:0000313" key="7">
    <source>
        <dbReference type="EMBL" id="GIH80653.1"/>
    </source>
</evidence>
<sequence>MLVHATGPGHRTHPEDLLNGPVLSAGLHRVEKRLNSLSNSSRLPLINRAAGRITGAGGKRLRPALTLATALALGGRIDRRTVTAAACVELIHAGSLVHDDLMDNAAERRGVRTVNAELGNGGALVVGDFMVARAWLAALSSTSRAVAETLATTLVELAEGQFQETADLFDAGRTPADALESVRRKTASLFRTSCVVAHRDGQAMAEYGERFGTLFQILDDLLDLASTAELLGKSVGNDLRQGVYSFPLLTALERDCGDLRPFLGRRLTEDEITVVLARLRNSSMAGETIAHCRALAADALAALPGIADPEAAAFLRGLPSAYVDRAEASLAG</sequence>
<evidence type="ECO:0000256" key="5">
    <source>
        <dbReference type="ARBA" id="ARBA00022842"/>
    </source>
</evidence>
<dbReference type="SFLD" id="SFLDS00005">
    <property type="entry name" value="Isoprenoid_Synthase_Type_I"/>
    <property type="match status" value="1"/>
</dbReference>
<keyword evidence="3 6" id="KW-0808">Transferase</keyword>
<dbReference type="PANTHER" id="PTHR12001">
    <property type="entry name" value="GERANYLGERANYL PYROPHOSPHATE SYNTHASE"/>
    <property type="match status" value="1"/>
</dbReference>
<comment type="similarity">
    <text evidence="2 6">Belongs to the FPP/GGPP synthase family.</text>
</comment>
<dbReference type="GO" id="GO:0008299">
    <property type="term" value="P:isoprenoid biosynthetic process"/>
    <property type="evidence" value="ECO:0007669"/>
    <property type="project" value="InterPro"/>
</dbReference>
<evidence type="ECO:0008006" key="9">
    <source>
        <dbReference type="Google" id="ProtNLM"/>
    </source>
</evidence>
<dbReference type="AlphaFoldDB" id="A0A8J3RYW6"/>
<evidence type="ECO:0000256" key="4">
    <source>
        <dbReference type="ARBA" id="ARBA00022723"/>
    </source>
</evidence>
<dbReference type="PROSITE" id="PS00444">
    <property type="entry name" value="POLYPRENYL_SYNTHASE_2"/>
    <property type="match status" value="1"/>
</dbReference>
<dbReference type="Proteomes" id="UP000616724">
    <property type="component" value="Unassembled WGS sequence"/>
</dbReference>
<dbReference type="SUPFAM" id="SSF48576">
    <property type="entry name" value="Terpenoid synthases"/>
    <property type="match status" value="1"/>
</dbReference>
<dbReference type="GO" id="GO:0046872">
    <property type="term" value="F:metal ion binding"/>
    <property type="evidence" value="ECO:0007669"/>
    <property type="project" value="UniProtKB-KW"/>
</dbReference>
<name>A0A8J3RYW6_9ACTN</name>
<dbReference type="PROSITE" id="PS00723">
    <property type="entry name" value="POLYPRENYL_SYNTHASE_1"/>
    <property type="match status" value="1"/>
</dbReference>
<accession>A0A8J3RYW6</accession>
<keyword evidence="8" id="KW-1185">Reference proteome</keyword>
<keyword evidence="5" id="KW-0460">Magnesium</keyword>
<dbReference type="EMBL" id="BOOH01000062">
    <property type="protein sequence ID" value="GIH80653.1"/>
    <property type="molecule type" value="Genomic_DNA"/>
</dbReference>
<keyword evidence="4" id="KW-0479">Metal-binding</keyword>
<organism evidence="7 8">
    <name type="scientific">Planobispora longispora</name>
    <dbReference type="NCBI Taxonomy" id="28887"/>
    <lineage>
        <taxon>Bacteria</taxon>
        <taxon>Bacillati</taxon>
        <taxon>Actinomycetota</taxon>
        <taxon>Actinomycetes</taxon>
        <taxon>Streptosporangiales</taxon>
        <taxon>Streptosporangiaceae</taxon>
        <taxon>Planobispora</taxon>
    </lineage>
</organism>
<dbReference type="Pfam" id="PF00348">
    <property type="entry name" value="polyprenyl_synt"/>
    <property type="match status" value="1"/>
</dbReference>
<dbReference type="GO" id="GO:0004659">
    <property type="term" value="F:prenyltransferase activity"/>
    <property type="evidence" value="ECO:0007669"/>
    <property type="project" value="InterPro"/>
</dbReference>
<evidence type="ECO:0000313" key="8">
    <source>
        <dbReference type="Proteomes" id="UP000616724"/>
    </source>
</evidence>
<reference evidence="7 8" key="1">
    <citation type="submission" date="2021-01" db="EMBL/GenBank/DDBJ databases">
        <title>Whole genome shotgun sequence of Planobispora longispora NBRC 13918.</title>
        <authorList>
            <person name="Komaki H."/>
            <person name="Tamura T."/>
        </authorList>
    </citation>
    <scope>NUCLEOTIDE SEQUENCE [LARGE SCALE GENOMIC DNA]</scope>
    <source>
        <strain evidence="7 8">NBRC 13918</strain>
    </source>
</reference>
<dbReference type="InterPro" id="IPR033749">
    <property type="entry name" value="Polyprenyl_synt_CS"/>
</dbReference>
<evidence type="ECO:0000256" key="3">
    <source>
        <dbReference type="ARBA" id="ARBA00022679"/>
    </source>
</evidence>
<protein>
    <recommendedName>
        <fullName evidence="9">Polyprenyl synthetase family protein</fullName>
    </recommendedName>
</protein>
<evidence type="ECO:0000256" key="1">
    <source>
        <dbReference type="ARBA" id="ARBA00001946"/>
    </source>
</evidence>
<evidence type="ECO:0000256" key="6">
    <source>
        <dbReference type="RuleBase" id="RU004466"/>
    </source>
</evidence>
<dbReference type="RefSeq" id="WP_203895070.1">
    <property type="nucleotide sequence ID" value="NZ_BOOH01000062.1"/>
</dbReference>
<dbReference type="Gene3D" id="1.10.600.10">
    <property type="entry name" value="Farnesyl Diphosphate Synthase"/>
    <property type="match status" value="1"/>
</dbReference>
<comment type="caution">
    <text evidence="7">The sequence shown here is derived from an EMBL/GenBank/DDBJ whole genome shotgun (WGS) entry which is preliminary data.</text>
</comment>
<dbReference type="InterPro" id="IPR000092">
    <property type="entry name" value="Polyprenyl_synt"/>
</dbReference>
<gene>
    <name evidence="7" type="ORF">Plo01_70820</name>
</gene>
<dbReference type="InterPro" id="IPR008949">
    <property type="entry name" value="Isoprenoid_synthase_dom_sf"/>
</dbReference>